<dbReference type="SMART" id="SM00360">
    <property type="entry name" value="RRM"/>
    <property type="match status" value="1"/>
</dbReference>
<reference evidence="5" key="1">
    <citation type="submission" date="2021-01" db="EMBL/GenBank/DDBJ databases">
        <authorList>
            <person name="Corre E."/>
            <person name="Pelletier E."/>
            <person name="Niang G."/>
            <person name="Scheremetjew M."/>
            <person name="Finn R."/>
            <person name="Kale V."/>
            <person name="Holt S."/>
            <person name="Cochrane G."/>
            <person name="Meng A."/>
            <person name="Brown T."/>
            <person name="Cohen L."/>
        </authorList>
    </citation>
    <scope>NUCLEOTIDE SEQUENCE</scope>
    <source>
        <strain evidence="5">GSO104</strain>
    </source>
</reference>
<evidence type="ECO:0000313" key="5">
    <source>
        <dbReference type="EMBL" id="CAE4665592.1"/>
    </source>
</evidence>
<proteinExistence type="predicted"/>
<accession>A0A6V2PYU0</accession>
<gene>
    <name evidence="5" type="ORF">DBRI00130_LOCUS42784</name>
</gene>
<evidence type="ECO:0000259" key="4">
    <source>
        <dbReference type="PROSITE" id="PS50102"/>
    </source>
</evidence>
<protein>
    <recommendedName>
        <fullName evidence="4">RRM domain-containing protein</fullName>
    </recommendedName>
</protein>
<dbReference type="AlphaFoldDB" id="A0A6V2PYU0"/>
<feature type="domain" description="RRM" evidence="4">
    <location>
        <begin position="144"/>
        <end position="221"/>
    </location>
</feature>
<dbReference type="PROSITE" id="PS50102">
    <property type="entry name" value="RRM"/>
    <property type="match status" value="1"/>
</dbReference>
<feature type="signal peptide" evidence="3">
    <location>
        <begin position="1"/>
        <end position="18"/>
    </location>
</feature>
<dbReference type="InterPro" id="IPR035979">
    <property type="entry name" value="RBD_domain_sf"/>
</dbReference>
<dbReference type="Gene3D" id="3.30.70.330">
    <property type="match status" value="1"/>
</dbReference>
<dbReference type="GO" id="GO:0003729">
    <property type="term" value="F:mRNA binding"/>
    <property type="evidence" value="ECO:0007669"/>
    <property type="project" value="TreeGrafter"/>
</dbReference>
<name>A0A6V2PYU0_9STRA</name>
<dbReference type="InterPro" id="IPR050502">
    <property type="entry name" value="Euk_RNA-bind_prot"/>
</dbReference>
<keyword evidence="1 2" id="KW-0694">RNA-binding</keyword>
<evidence type="ECO:0000256" key="3">
    <source>
        <dbReference type="SAM" id="SignalP"/>
    </source>
</evidence>
<evidence type="ECO:0000256" key="2">
    <source>
        <dbReference type="PROSITE-ProRule" id="PRU00176"/>
    </source>
</evidence>
<dbReference type="EMBL" id="HBNS01059493">
    <property type="protein sequence ID" value="CAE4665592.1"/>
    <property type="molecule type" value="Transcribed_RNA"/>
</dbReference>
<organism evidence="5">
    <name type="scientific">Ditylum brightwellii</name>
    <dbReference type="NCBI Taxonomy" id="49249"/>
    <lineage>
        <taxon>Eukaryota</taxon>
        <taxon>Sar</taxon>
        <taxon>Stramenopiles</taxon>
        <taxon>Ochrophyta</taxon>
        <taxon>Bacillariophyta</taxon>
        <taxon>Mediophyceae</taxon>
        <taxon>Lithodesmiophycidae</taxon>
        <taxon>Lithodesmiales</taxon>
        <taxon>Lithodesmiaceae</taxon>
        <taxon>Ditylum</taxon>
    </lineage>
</organism>
<dbReference type="InterPro" id="IPR011723">
    <property type="entry name" value="Znf/thioredoxin_put"/>
</dbReference>
<feature type="chain" id="PRO_5030160961" description="RRM domain-containing protein" evidence="3">
    <location>
        <begin position="19"/>
        <end position="221"/>
    </location>
</feature>
<dbReference type="Pfam" id="PF00076">
    <property type="entry name" value="RRM_1"/>
    <property type="match status" value="1"/>
</dbReference>
<keyword evidence="3" id="KW-0732">Signal</keyword>
<dbReference type="InterPro" id="IPR012677">
    <property type="entry name" value="Nucleotide-bd_a/b_plait_sf"/>
</dbReference>
<dbReference type="NCBIfam" id="TIGR02098">
    <property type="entry name" value="MJ0042_CXXC"/>
    <property type="match status" value="1"/>
</dbReference>
<dbReference type="SUPFAM" id="SSF54928">
    <property type="entry name" value="RNA-binding domain, RBD"/>
    <property type="match status" value="1"/>
</dbReference>
<dbReference type="PANTHER" id="PTHR48025">
    <property type="entry name" value="OS02G0815200 PROTEIN"/>
    <property type="match status" value="1"/>
</dbReference>
<dbReference type="InterPro" id="IPR000504">
    <property type="entry name" value="RRM_dom"/>
</dbReference>
<sequence length="221" mass="24853">MKVLSCCFLLVQLCSVSAFIPSLSTSSSWCTHRRQQQEVTVVNMSEDPGTLRQKEYGVTLDMPETYARCGRCSTSFALTSEDLGDRGKGRRVECSVCGHSWYQARDKLFDIREGFELVELPQSDVSRIERNIAADRDPRFTGDSKLYVGNLDFKVTEEDLFEEFSKVDEVGDVTIITDDSGRSKGFAFVTMLTKEGGEKALEKLDGEEVFGRNLNVREPNN</sequence>
<dbReference type="PANTHER" id="PTHR48025:SF1">
    <property type="entry name" value="RRM DOMAIN-CONTAINING PROTEIN"/>
    <property type="match status" value="1"/>
</dbReference>
<evidence type="ECO:0000256" key="1">
    <source>
        <dbReference type="ARBA" id="ARBA00022884"/>
    </source>
</evidence>